<name>A0AAV4QNE5_9ARAC</name>
<protein>
    <submittedName>
        <fullName evidence="1">Uncharacterized protein</fullName>
    </submittedName>
</protein>
<comment type="caution">
    <text evidence="1">The sequence shown here is derived from an EMBL/GenBank/DDBJ whole genome shotgun (WGS) entry which is preliminary data.</text>
</comment>
<proteinExistence type="predicted"/>
<sequence>MFRYPVQKVPSCCPRELVNGMPPWLGGIRFTTKMLLRGKKRELFTLVKIKEMVNPSSARHLGSLPDTFGNVSGLSALMNRNVAQVTGAGKISRSYLGVKL</sequence>
<dbReference type="EMBL" id="BPLQ01004678">
    <property type="protein sequence ID" value="GIY09789.1"/>
    <property type="molecule type" value="Genomic_DNA"/>
</dbReference>
<gene>
    <name evidence="1" type="ORF">CDAR_602631</name>
</gene>
<accession>A0AAV4QNE5</accession>
<evidence type="ECO:0000313" key="1">
    <source>
        <dbReference type="EMBL" id="GIY09789.1"/>
    </source>
</evidence>
<reference evidence="1 2" key="1">
    <citation type="submission" date="2021-06" db="EMBL/GenBank/DDBJ databases">
        <title>Caerostris darwini draft genome.</title>
        <authorList>
            <person name="Kono N."/>
            <person name="Arakawa K."/>
        </authorList>
    </citation>
    <scope>NUCLEOTIDE SEQUENCE [LARGE SCALE GENOMIC DNA]</scope>
</reference>
<organism evidence="1 2">
    <name type="scientific">Caerostris darwini</name>
    <dbReference type="NCBI Taxonomy" id="1538125"/>
    <lineage>
        <taxon>Eukaryota</taxon>
        <taxon>Metazoa</taxon>
        <taxon>Ecdysozoa</taxon>
        <taxon>Arthropoda</taxon>
        <taxon>Chelicerata</taxon>
        <taxon>Arachnida</taxon>
        <taxon>Araneae</taxon>
        <taxon>Araneomorphae</taxon>
        <taxon>Entelegynae</taxon>
        <taxon>Araneoidea</taxon>
        <taxon>Araneidae</taxon>
        <taxon>Caerostris</taxon>
    </lineage>
</organism>
<keyword evidence="2" id="KW-1185">Reference proteome</keyword>
<evidence type="ECO:0000313" key="2">
    <source>
        <dbReference type="Proteomes" id="UP001054837"/>
    </source>
</evidence>
<dbReference type="AlphaFoldDB" id="A0AAV4QNE5"/>
<dbReference type="Proteomes" id="UP001054837">
    <property type="component" value="Unassembled WGS sequence"/>
</dbReference>